<dbReference type="CDD" id="cd22332">
    <property type="entry name" value="HsdR_N"/>
    <property type="match status" value="1"/>
</dbReference>
<dbReference type="Gene3D" id="3.90.1570.50">
    <property type="match status" value="1"/>
</dbReference>
<dbReference type="InterPro" id="IPR007409">
    <property type="entry name" value="Restrct_endonuc_type1_HsdR_N"/>
</dbReference>
<dbReference type="SUPFAM" id="SSF52540">
    <property type="entry name" value="P-loop containing nucleoside triphosphate hydrolases"/>
    <property type="match status" value="2"/>
</dbReference>
<keyword evidence="5 10" id="KW-0680">Restriction system</keyword>
<dbReference type="Proteomes" id="UP001597051">
    <property type="component" value="Unassembled WGS sequence"/>
</dbReference>
<proteinExistence type="inferred from homology"/>
<evidence type="ECO:0000313" key="13">
    <source>
        <dbReference type="Proteomes" id="UP001597051"/>
    </source>
</evidence>
<comment type="catalytic activity">
    <reaction evidence="1 10">
        <text>Endonucleolytic cleavage of DNA to give random double-stranded fragments with terminal 5'-phosphates, ATP is simultaneously hydrolyzed.</text>
        <dbReference type="EC" id="3.1.21.3"/>
    </reaction>
</comment>
<evidence type="ECO:0000256" key="10">
    <source>
        <dbReference type="RuleBase" id="RU364115"/>
    </source>
</evidence>
<name>A0ABW3J1C7_9FLAO</name>
<dbReference type="EMBL" id="JBHTIZ010000013">
    <property type="protein sequence ID" value="MFD0983893.1"/>
    <property type="molecule type" value="Genomic_DNA"/>
</dbReference>
<evidence type="ECO:0000256" key="1">
    <source>
        <dbReference type="ARBA" id="ARBA00000851"/>
    </source>
</evidence>
<evidence type="ECO:0000256" key="6">
    <source>
        <dbReference type="ARBA" id="ARBA00022759"/>
    </source>
</evidence>
<comment type="function">
    <text evidence="10">Subunit R is required for both nuclease and ATPase activities, but not for modification.</text>
</comment>
<dbReference type="InterPro" id="IPR014001">
    <property type="entry name" value="Helicase_ATP-bd"/>
</dbReference>
<dbReference type="InterPro" id="IPR004473">
    <property type="entry name" value="Restrct_endonuc_typeI_HsdR"/>
</dbReference>
<keyword evidence="4 10" id="KW-0547">Nucleotide-binding</keyword>
<evidence type="ECO:0000259" key="11">
    <source>
        <dbReference type="PROSITE" id="PS51192"/>
    </source>
</evidence>
<comment type="similarity">
    <text evidence="2 10">Belongs to the HsdR family.</text>
</comment>
<dbReference type="InterPro" id="IPR027417">
    <property type="entry name" value="P-loop_NTPase"/>
</dbReference>
<evidence type="ECO:0000256" key="5">
    <source>
        <dbReference type="ARBA" id="ARBA00022747"/>
    </source>
</evidence>
<dbReference type="PANTHER" id="PTHR30195">
    <property type="entry name" value="TYPE I SITE-SPECIFIC DEOXYRIBONUCLEASE PROTEIN SUBUNIT M AND R"/>
    <property type="match status" value="1"/>
</dbReference>
<dbReference type="Pfam" id="PF22679">
    <property type="entry name" value="T1R_D3-like"/>
    <property type="match status" value="1"/>
</dbReference>
<evidence type="ECO:0000256" key="9">
    <source>
        <dbReference type="ARBA" id="ARBA00023125"/>
    </source>
</evidence>
<dbReference type="Pfam" id="PF18766">
    <property type="entry name" value="SWI2_SNF2"/>
    <property type="match status" value="1"/>
</dbReference>
<keyword evidence="9 10" id="KW-0238">DNA-binding</keyword>
<dbReference type="CDD" id="cd18800">
    <property type="entry name" value="SF2_C_EcoR124I-like"/>
    <property type="match status" value="1"/>
</dbReference>
<dbReference type="InterPro" id="IPR055180">
    <property type="entry name" value="HsdR_RecA-like_helicase_dom_2"/>
</dbReference>
<keyword evidence="7 10" id="KW-0378">Hydrolase</keyword>
<comment type="caution">
    <text evidence="12">The sequence shown here is derived from an EMBL/GenBank/DDBJ whole genome shotgun (WGS) entry which is preliminary data.</text>
</comment>
<evidence type="ECO:0000256" key="3">
    <source>
        <dbReference type="ARBA" id="ARBA00022722"/>
    </source>
</evidence>
<accession>A0ABW3J1C7</accession>
<evidence type="ECO:0000256" key="7">
    <source>
        <dbReference type="ARBA" id="ARBA00022801"/>
    </source>
</evidence>
<gene>
    <name evidence="12" type="ORF">ACFQ0S_05320</name>
</gene>
<evidence type="ECO:0000313" key="12">
    <source>
        <dbReference type="EMBL" id="MFD0983893.1"/>
    </source>
</evidence>
<evidence type="ECO:0000256" key="2">
    <source>
        <dbReference type="ARBA" id="ARBA00008598"/>
    </source>
</evidence>
<dbReference type="Pfam" id="PF04313">
    <property type="entry name" value="HSDR_N"/>
    <property type="match status" value="1"/>
</dbReference>
<protein>
    <recommendedName>
        <fullName evidence="10">Type I restriction enzyme endonuclease subunit</fullName>
        <shortName evidence="10">R protein</shortName>
        <ecNumber evidence="10">3.1.21.3</ecNumber>
    </recommendedName>
</protein>
<dbReference type="RefSeq" id="WP_379756776.1">
    <property type="nucleotide sequence ID" value="NZ_JBHSYB010000025.1"/>
</dbReference>
<dbReference type="InterPro" id="IPR040980">
    <property type="entry name" value="SWI2_SNF2"/>
</dbReference>
<reference evidence="13" key="1">
    <citation type="journal article" date="2019" name="Int. J. Syst. Evol. Microbiol.">
        <title>The Global Catalogue of Microorganisms (GCM) 10K type strain sequencing project: providing services to taxonomists for standard genome sequencing and annotation.</title>
        <authorList>
            <consortium name="The Broad Institute Genomics Platform"/>
            <consortium name="The Broad Institute Genome Sequencing Center for Infectious Disease"/>
            <person name="Wu L."/>
            <person name="Ma J."/>
        </authorList>
    </citation>
    <scope>NUCLEOTIDE SEQUENCE [LARGE SCALE GENOMIC DNA]</scope>
    <source>
        <strain evidence="13">CECT 7649</strain>
    </source>
</reference>
<feature type="domain" description="Helicase ATP-binding" evidence="11">
    <location>
        <begin position="297"/>
        <end position="456"/>
    </location>
</feature>
<keyword evidence="8 10" id="KW-0067">ATP-binding</keyword>
<keyword evidence="6 12" id="KW-0255">Endonuclease</keyword>
<dbReference type="Gene3D" id="3.40.50.300">
    <property type="entry name" value="P-loop containing nucleotide triphosphate hydrolases"/>
    <property type="match status" value="2"/>
</dbReference>
<sequence>MGNNYSEDQLIEQTCIDIFKNQLHWEISNVYQGETFGENGTIGRHSEADVLLKNRFLEAIQKLNPNLPVQAYELAYEIINSDDATKSLSDLNFEKHNFLKEGIPVTYKNEKNEIIRNKKIKVFDFDTIENNNFLAVQQLWVEGKSKRRKRPDIVGFVNGIPLLFIELKAHHRKIKVAFETNLKDYKQTIPKMFHTNAFIILSNGFESKIGAITSKYEHFHDWKRITEEQEGIISLDGILKGVCEKNRIMDLFENFVLFDNSIGSIVKLIARNHQFIGVNKAVEHFVSVQEQAKNGLISKENAQKLGVFWHTQGSGKSYSMVFLCQKILRALGGGYTFLLVTDRNELDTQIYKTFTGVGAVQDLNVKATSGGHLKELLKTDQRYIFSLIHKFNFNEVITLRDNIIVLSDESHRTQGGSLAMNMRKALPNASFIGFTGTPLFKDDEITRRIFGEYVSKYDFKRSIEDGATVPLYYENRGEKLRLDNPIINDQIREAIEQEDLDDDQQAKLKKLFAREYPILTAEKRLRAIAKDVVSHFNGRGYKGKAMFVAMDKVTVVKMYDLISEEWAVYLETRKKEIEKIEDLQEQLSQQREWDWARETEISVVVSHEQNEIDKFEAWGLDIEPHRLKMNTRNLEEDFKAENHPFRLAIVTAMWVTGFDVKSLSTLYLDKPMKSHTLMQTIARANRVHEDKNNGLIVDYIETYKALLEALAIYGDSGSKGTPNGTDDVPVRPLEELIADLDETIQATELFLDDECKFKLLSIINAEDNLYKIKYIEQGYNVLCKNDETRNKFGILAREVFKKYKALMPDNSIYEYKDKRDAINALYSLMNDKIDEANVTHIVSRVQYVVNQSIESLNMVMEHVEGYGQKIDLSGLDFRKIEEEFLKIDGNKNIAVQSLKDRVAKKMNRLLDQNPLRIDFYERYQEIIENYNNGKEYATVKELFDALILLLGDLSEEEKRAERELLDEDELTVFDMLNRDKKITDKEKVEVKDTARKLLEHLKNNEFKVEYWSEKTQTASAVKKAINDHLYTKLPFPTFSDGDRVVKTEILFDYFKTRYANYCKVA</sequence>
<keyword evidence="3" id="KW-0540">Nuclease</keyword>
<dbReference type="InterPro" id="IPR051268">
    <property type="entry name" value="Type-I_R_enzyme_R_subunit"/>
</dbReference>
<dbReference type="PROSITE" id="PS51192">
    <property type="entry name" value="HELICASE_ATP_BIND_1"/>
    <property type="match status" value="1"/>
</dbReference>
<dbReference type="NCBIfam" id="TIGR00348">
    <property type="entry name" value="hsdR"/>
    <property type="match status" value="1"/>
</dbReference>
<comment type="subunit">
    <text evidence="10">The type I restriction/modification system is composed of three polypeptides R, M and S.</text>
</comment>
<evidence type="ECO:0000256" key="4">
    <source>
        <dbReference type="ARBA" id="ARBA00022741"/>
    </source>
</evidence>
<organism evidence="12 13">
    <name type="scientific">Flavobacterium myungsuense</name>
    <dbReference type="NCBI Taxonomy" id="651823"/>
    <lineage>
        <taxon>Bacteria</taxon>
        <taxon>Pseudomonadati</taxon>
        <taxon>Bacteroidota</taxon>
        <taxon>Flavobacteriia</taxon>
        <taxon>Flavobacteriales</taxon>
        <taxon>Flavobacteriaceae</taxon>
        <taxon>Flavobacterium</taxon>
    </lineage>
</organism>
<dbReference type="SMART" id="SM00487">
    <property type="entry name" value="DEXDc"/>
    <property type="match status" value="1"/>
</dbReference>
<dbReference type="EC" id="3.1.21.3" evidence="10"/>
<dbReference type="GO" id="GO:0009035">
    <property type="term" value="F:type I site-specific deoxyribonuclease activity"/>
    <property type="evidence" value="ECO:0007669"/>
    <property type="project" value="UniProtKB-EC"/>
</dbReference>
<keyword evidence="13" id="KW-1185">Reference proteome</keyword>
<evidence type="ECO:0000256" key="8">
    <source>
        <dbReference type="ARBA" id="ARBA00022840"/>
    </source>
</evidence>
<dbReference type="PANTHER" id="PTHR30195:SF15">
    <property type="entry name" value="TYPE I RESTRICTION ENZYME HINDI ENDONUCLEASE SUBUNIT"/>
    <property type="match status" value="1"/>
</dbReference>